<gene>
    <name evidence="1" type="ORF">TBRA_LOCUS3762</name>
</gene>
<evidence type="ECO:0000313" key="2">
    <source>
        <dbReference type="Proteomes" id="UP000479190"/>
    </source>
</evidence>
<sequence length="97" mass="10969">MKYWVVGKTRVGAIVGVVCVGLLSSNRALFLSPVALTYDSRSTSPYYRVYLRTRSNRLYAYNALRDDRVLSRVIKMSRKTCRPCRSQAGGLVQGFDL</sequence>
<proteinExistence type="predicted"/>
<protein>
    <submittedName>
        <fullName evidence="1">Uncharacterized protein</fullName>
    </submittedName>
</protein>
<accession>A0A6H5I5G1</accession>
<dbReference type="Proteomes" id="UP000479190">
    <property type="component" value="Unassembled WGS sequence"/>
</dbReference>
<organism evidence="1 2">
    <name type="scientific">Trichogramma brassicae</name>
    <dbReference type="NCBI Taxonomy" id="86971"/>
    <lineage>
        <taxon>Eukaryota</taxon>
        <taxon>Metazoa</taxon>
        <taxon>Ecdysozoa</taxon>
        <taxon>Arthropoda</taxon>
        <taxon>Hexapoda</taxon>
        <taxon>Insecta</taxon>
        <taxon>Pterygota</taxon>
        <taxon>Neoptera</taxon>
        <taxon>Endopterygota</taxon>
        <taxon>Hymenoptera</taxon>
        <taxon>Apocrita</taxon>
        <taxon>Proctotrupomorpha</taxon>
        <taxon>Chalcidoidea</taxon>
        <taxon>Trichogrammatidae</taxon>
        <taxon>Trichogramma</taxon>
    </lineage>
</organism>
<dbReference type="EMBL" id="CADCXV010000656">
    <property type="protein sequence ID" value="CAB0031800.1"/>
    <property type="molecule type" value="Genomic_DNA"/>
</dbReference>
<keyword evidence="2" id="KW-1185">Reference proteome</keyword>
<feature type="non-terminal residue" evidence="1">
    <location>
        <position position="97"/>
    </location>
</feature>
<evidence type="ECO:0000313" key="1">
    <source>
        <dbReference type="EMBL" id="CAB0031800.1"/>
    </source>
</evidence>
<dbReference type="AlphaFoldDB" id="A0A6H5I5G1"/>
<name>A0A6H5I5G1_9HYME</name>
<reference evidence="1 2" key="1">
    <citation type="submission" date="2020-02" db="EMBL/GenBank/DDBJ databases">
        <authorList>
            <person name="Ferguson B K."/>
        </authorList>
    </citation>
    <scope>NUCLEOTIDE SEQUENCE [LARGE SCALE GENOMIC DNA]</scope>
</reference>